<evidence type="ECO:0000313" key="3">
    <source>
        <dbReference type="Proteomes" id="UP000184432"/>
    </source>
</evidence>
<reference evidence="3" key="1">
    <citation type="submission" date="2016-11" db="EMBL/GenBank/DDBJ databases">
        <authorList>
            <person name="Varghese N."/>
            <person name="Submissions S."/>
        </authorList>
    </citation>
    <scope>NUCLEOTIDE SEQUENCE [LARGE SCALE GENOMIC DNA]</scope>
    <source>
        <strain evidence="3">DSM 22623</strain>
    </source>
</reference>
<proteinExistence type="predicted"/>
<accession>A0A1M6CWV0</accession>
<name>A0A1M6CWV0_9FLAO</name>
<protein>
    <submittedName>
        <fullName evidence="2">Uncharacterized protein</fullName>
    </submittedName>
</protein>
<sequence length="63" mass="7580">MEENIVKKDVFMMALLKAFQKPVNMIKVSYQYLLYFIVFMQMMVILFGVVNLVYIAIYSWKNM</sequence>
<feature type="transmembrane region" description="Helical" evidence="1">
    <location>
        <begin position="32"/>
        <end position="57"/>
    </location>
</feature>
<dbReference type="AlphaFoldDB" id="A0A1M6CWV0"/>
<evidence type="ECO:0000313" key="2">
    <source>
        <dbReference type="EMBL" id="SHI65331.1"/>
    </source>
</evidence>
<keyword evidence="3" id="KW-1185">Reference proteome</keyword>
<organism evidence="2 3">
    <name type="scientific">Aquimarina spongiae</name>
    <dbReference type="NCBI Taxonomy" id="570521"/>
    <lineage>
        <taxon>Bacteria</taxon>
        <taxon>Pseudomonadati</taxon>
        <taxon>Bacteroidota</taxon>
        <taxon>Flavobacteriia</taxon>
        <taxon>Flavobacteriales</taxon>
        <taxon>Flavobacteriaceae</taxon>
        <taxon>Aquimarina</taxon>
    </lineage>
</organism>
<keyword evidence="1" id="KW-0472">Membrane</keyword>
<dbReference type="RefSeq" id="WP_073315011.1">
    <property type="nucleotide sequence ID" value="NZ_FQYP01000002.1"/>
</dbReference>
<evidence type="ECO:0000256" key="1">
    <source>
        <dbReference type="SAM" id="Phobius"/>
    </source>
</evidence>
<dbReference type="STRING" id="570521.SAMN04488508_102316"/>
<gene>
    <name evidence="2" type="ORF">SAMN04488508_102316</name>
</gene>
<dbReference type="Proteomes" id="UP000184432">
    <property type="component" value="Unassembled WGS sequence"/>
</dbReference>
<keyword evidence="1" id="KW-0812">Transmembrane</keyword>
<keyword evidence="1" id="KW-1133">Transmembrane helix</keyword>
<dbReference type="EMBL" id="FQYP01000002">
    <property type="protein sequence ID" value="SHI65331.1"/>
    <property type="molecule type" value="Genomic_DNA"/>
</dbReference>